<dbReference type="EMBL" id="PVMZ01000042">
    <property type="protein sequence ID" value="PRX07359.1"/>
    <property type="molecule type" value="Genomic_DNA"/>
</dbReference>
<comment type="caution">
    <text evidence="1">The sequence shown here is derived from an EMBL/GenBank/DDBJ whole genome shotgun (WGS) entry which is preliminary data.</text>
</comment>
<keyword evidence="2" id="KW-1185">Reference proteome</keyword>
<organism evidence="1 2">
    <name type="scientific">Actinoplanes italicus</name>
    <dbReference type="NCBI Taxonomy" id="113567"/>
    <lineage>
        <taxon>Bacteria</taxon>
        <taxon>Bacillati</taxon>
        <taxon>Actinomycetota</taxon>
        <taxon>Actinomycetes</taxon>
        <taxon>Micromonosporales</taxon>
        <taxon>Micromonosporaceae</taxon>
        <taxon>Actinoplanes</taxon>
    </lineage>
</organism>
<sequence length="139" mass="15436">MSAQDHAAVVLDRLKTFRASPPAVFDNKVDKDARPPYLLVRTSLLWLGAQSRPDAVNLANEIRKATCTVRVYGVGESADAARLLFDYATDAFLNWRPVITGRVCMQMYPDDTFEATPDERTGVAYFEQGSVWSFTSSPA</sequence>
<gene>
    <name evidence="1" type="ORF">CLV67_14234</name>
</gene>
<accession>A0A2T0JIQ5</accession>
<reference evidence="1 2" key="1">
    <citation type="submission" date="2018-03" db="EMBL/GenBank/DDBJ databases">
        <title>Genomic Encyclopedia of Archaeal and Bacterial Type Strains, Phase II (KMG-II): from individual species to whole genera.</title>
        <authorList>
            <person name="Goeker M."/>
        </authorList>
    </citation>
    <scope>NUCLEOTIDE SEQUENCE [LARGE SCALE GENOMIC DNA]</scope>
    <source>
        <strain evidence="1 2">DSM 43146</strain>
    </source>
</reference>
<evidence type="ECO:0000313" key="1">
    <source>
        <dbReference type="EMBL" id="PRX07359.1"/>
    </source>
</evidence>
<dbReference type="Proteomes" id="UP000239415">
    <property type="component" value="Unassembled WGS sequence"/>
</dbReference>
<proteinExistence type="predicted"/>
<protein>
    <submittedName>
        <fullName evidence="1">Uncharacterized protein</fullName>
    </submittedName>
</protein>
<evidence type="ECO:0000313" key="2">
    <source>
        <dbReference type="Proteomes" id="UP000239415"/>
    </source>
</evidence>
<name>A0A2T0JIQ5_9ACTN</name>
<dbReference type="AlphaFoldDB" id="A0A2T0JIQ5"/>